<evidence type="ECO:0000313" key="2">
    <source>
        <dbReference type="EMBL" id="TRX73078.1"/>
    </source>
</evidence>
<sequence length="291" mass="32985">MHRTFQRLSSKLTSGWGILFSFIIAIAGVGHMVYEKVKNPWASYINRPPRVLRVELGMPYDAFIENNSKDIFAESNPYEGVDDYIVFSMDPIAEPNMSTVIVEYGVPKVVFTLPRSTFVSTDFVAGHLRSLSVKPLIYPVKREEALRLAGDLIKMFDNSSLKAVSGGFQFTLDEVKLRMQLPVKDMDYKSFPVGSWQRKESYGIGEFQVLIKVLDRQLPPAEQLYSVDVSITGLDLHDRLPDLVKEARRRIHLVGTNGPCSPDDYQSCKYNDMRIYLNALRKAGLSPLKPQ</sequence>
<evidence type="ECO:0000313" key="3">
    <source>
        <dbReference type="Proteomes" id="UP000315235"/>
    </source>
</evidence>
<dbReference type="AlphaFoldDB" id="A0A553GU86"/>
<comment type="caution">
    <text evidence="2">The sequence shown here is derived from an EMBL/GenBank/DDBJ whole genome shotgun (WGS) entry which is preliminary data.</text>
</comment>
<keyword evidence="1" id="KW-1133">Transmembrane helix</keyword>
<gene>
    <name evidence="2" type="ORF">FM069_19305</name>
</gene>
<keyword evidence="3" id="KW-1185">Reference proteome</keyword>
<name>A0A553GU86_9PSED</name>
<proteinExistence type="predicted"/>
<protein>
    <submittedName>
        <fullName evidence="2">Uncharacterized protein</fullName>
    </submittedName>
</protein>
<feature type="transmembrane region" description="Helical" evidence="1">
    <location>
        <begin position="12"/>
        <end position="34"/>
    </location>
</feature>
<accession>A0A553GU86</accession>
<dbReference type="EMBL" id="VJOY01000020">
    <property type="protein sequence ID" value="TRX73078.1"/>
    <property type="molecule type" value="Genomic_DNA"/>
</dbReference>
<keyword evidence="1" id="KW-0812">Transmembrane</keyword>
<dbReference type="Proteomes" id="UP000315235">
    <property type="component" value="Unassembled WGS sequence"/>
</dbReference>
<keyword evidence="1" id="KW-0472">Membrane</keyword>
<dbReference type="RefSeq" id="WP_143490050.1">
    <property type="nucleotide sequence ID" value="NZ_VJOY01000020.1"/>
</dbReference>
<evidence type="ECO:0000256" key="1">
    <source>
        <dbReference type="SAM" id="Phobius"/>
    </source>
</evidence>
<organism evidence="2 3">
    <name type="scientific">Pseudomonas mangiferae</name>
    <dbReference type="NCBI Taxonomy" id="2593654"/>
    <lineage>
        <taxon>Bacteria</taxon>
        <taxon>Pseudomonadati</taxon>
        <taxon>Pseudomonadota</taxon>
        <taxon>Gammaproteobacteria</taxon>
        <taxon>Pseudomonadales</taxon>
        <taxon>Pseudomonadaceae</taxon>
        <taxon>Pseudomonas</taxon>
    </lineage>
</organism>
<reference evidence="2 3" key="1">
    <citation type="submission" date="2019-07" db="EMBL/GenBank/DDBJ databases">
        <title>Pseudomonas mangiferae sp. nov., isolated from bark of mango tree in Thailand.</title>
        <authorList>
            <person name="Srisuk N."/>
            <person name="Anurat P."/>
        </authorList>
    </citation>
    <scope>NUCLEOTIDE SEQUENCE [LARGE SCALE GENOMIC DNA]</scope>
    <source>
        <strain evidence="2 3">DMKU_BBB3-04</strain>
    </source>
</reference>